<keyword evidence="2" id="KW-0805">Transcription regulation</keyword>
<dbReference type="AlphaFoldDB" id="A0A3P6F7B3"/>
<evidence type="ECO:0000256" key="5">
    <source>
        <dbReference type="ARBA" id="ARBA00023242"/>
    </source>
</evidence>
<name>A0A3P6F7B3_BRAOL</name>
<proteinExistence type="predicted"/>
<dbReference type="InterPro" id="IPR003441">
    <property type="entry name" value="NAC-dom"/>
</dbReference>
<comment type="subcellular location">
    <subcellularLocation>
        <location evidence="1">Nucleus</location>
    </subcellularLocation>
</comment>
<sequence>MVNPVGLRFLPTEEEIVDHYLRLKNHGGSNTSHVDQVISTINICNFDPWELPRQSRMESKDKVWYFFGRKEKRYNRGERQIRKTKSGFWKKTGVTMDIKRKRSGHREKIGEKRVLVFHSSGSKTNWIMHEYDAACLSPTQTTYTVCKVIFKGDPRDLPSSSSSSSSAPGGGGGEVEHNHSQFTHMNNSGEFEVGLHLFQSGHRECDNDFICILPFFQGLQNQRHFTGLLDAEKETQIHDALCRGLDSVSTHDLNSFINCGNNDEEELVNLLFMQENRNDYRPKISLTGFIDHSDDEDSDSDLISATTTGSIQTSSACDSFGSSNRRIDQITDLQNSPNSTTKLMSPTQVVSLILSLSLKTSLDASKEKSDVQGNEMGEYYKMDQEVINKKRGSFFYRKIRSCIKKILLCSSIPPPQEHDN</sequence>
<dbReference type="GO" id="GO:0006355">
    <property type="term" value="P:regulation of DNA-templated transcription"/>
    <property type="evidence" value="ECO:0007669"/>
    <property type="project" value="InterPro"/>
</dbReference>
<protein>
    <recommendedName>
        <fullName evidence="7">NAC domain-containing protein</fullName>
    </recommendedName>
</protein>
<dbReference type="Pfam" id="PF02365">
    <property type="entry name" value="NAM"/>
    <property type="match status" value="1"/>
</dbReference>
<dbReference type="PROSITE" id="PS51005">
    <property type="entry name" value="NAC"/>
    <property type="match status" value="1"/>
</dbReference>
<reference evidence="8" key="1">
    <citation type="submission" date="2018-11" db="EMBL/GenBank/DDBJ databases">
        <authorList>
            <consortium name="Genoscope - CEA"/>
            <person name="William W."/>
        </authorList>
    </citation>
    <scope>NUCLEOTIDE SEQUENCE</scope>
</reference>
<dbReference type="SUPFAM" id="SSF101941">
    <property type="entry name" value="NAC domain"/>
    <property type="match status" value="1"/>
</dbReference>
<dbReference type="EMBL" id="LR031877">
    <property type="protein sequence ID" value="VDD41335.1"/>
    <property type="molecule type" value="Genomic_DNA"/>
</dbReference>
<dbReference type="InterPro" id="IPR036093">
    <property type="entry name" value="NAC_dom_sf"/>
</dbReference>
<keyword evidence="5" id="KW-0539">Nucleus</keyword>
<dbReference type="Gene3D" id="2.170.150.80">
    <property type="entry name" value="NAC domain"/>
    <property type="match status" value="1"/>
</dbReference>
<gene>
    <name evidence="8" type="ORF">BOLC5T28882H</name>
</gene>
<evidence type="ECO:0000256" key="1">
    <source>
        <dbReference type="ARBA" id="ARBA00004123"/>
    </source>
</evidence>
<dbReference type="GO" id="GO:0003677">
    <property type="term" value="F:DNA binding"/>
    <property type="evidence" value="ECO:0007669"/>
    <property type="project" value="UniProtKB-KW"/>
</dbReference>
<evidence type="ECO:0000256" key="3">
    <source>
        <dbReference type="ARBA" id="ARBA00023125"/>
    </source>
</evidence>
<dbReference type="GO" id="GO:0005634">
    <property type="term" value="C:nucleus"/>
    <property type="evidence" value="ECO:0007669"/>
    <property type="project" value="UniProtKB-SubCell"/>
</dbReference>
<dbReference type="PANTHER" id="PTHR31989">
    <property type="entry name" value="NAC DOMAIN-CONTAINING PROTEIN 82-RELATED"/>
    <property type="match status" value="1"/>
</dbReference>
<evidence type="ECO:0000256" key="4">
    <source>
        <dbReference type="ARBA" id="ARBA00023163"/>
    </source>
</evidence>
<keyword evidence="3" id="KW-0238">DNA-binding</keyword>
<feature type="domain" description="NAC" evidence="7">
    <location>
        <begin position="3"/>
        <end position="151"/>
    </location>
</feature>
<evidence type="ECO:0000256" key="2">
    <source>
        <dbReference type="ARBA" id="ARBA00023015"/>
    </source>
</evidence>
<evidence type="ECO:0000313" key="8">
    <source>
        <dbReference type="EMBL" id="VDD41335.1"/>
    </source>
</evidence>
<accession>A0A3P6F7B3</accession>
<feature type="region of interest" description="Disordered" evidence="6">
    <location>
        <begin position="155"/>
        <end position="181"/>
    </location>
</feature>
<keyword evidence="4" id="KW-0804">Transcription</keyword>
<organism evidence="8">
    <name type="scientific">Brassica oleracea</name>
    <name type="common">Wild cabbage</name>
    <dbReference type="NCBI Taxonomy" id="3712"/>
    <lineage>
        <taxon>Eukaryota</taxon>
        <taxon>Viridiplantae</taxon>
        <taxon>Streptophyta</taxon>
        <taxon>Embryophyta</taxon>
        <taxon>Tracheophyta</taxon>
        <taxon>Spermatophyta</taxon>
        <taxon>Magnoliopsida</taxon>
        <taxon>eudicotyledons</taxon>
        <taxon>Gunneridae</taxon>
        <taxon>Pentapetalae</taxon>
        <taxon>rosids</taxon>
        <taxon>malvids</taxon>
        <taxon>Brassicales</taxon>
        <taxon>Brassicaceae</taxon>
        <taxon>Brassiceae</taxon>
        <taxon>Brassica</taxon>
    </lineage>
</organism>
<evidence type="ECO:0000259" key="7">
    <source>
        <dbReference type="PROSITE" id="PS51005"/>
    </source>
</evidence>
<evidence type="ECO:0000256" key="6">
    <source>
        <dbReference type="SAM" id="MobiDB-lite"/>
    </source>
</evidence>
<feature type="compositionally biased region" description="Low complexity" evidence="6">
    <location>
        <begin position="158"/>
        <end position="167"/>
    </location>
</feature>